<keyword evidence="2" id="KW-1003">Cell membrane</keyword>
<keyword evidence="9" id="KW-1185">Reference proteome</keyword>
<accession>A0ABP0HRN4</accession>
<name>A0ABP0HRN4_9DINO</name>
<feature type="transmembrane region" description="Helical" evidence="6">
    <location>
        <begin position="271"/>
        <end position="293"/>
    </location>
</feature>
<dbReference type="PANTHER" id="PTHR42920:SF5">
    <property type="entry name" value="EAMA DOMAIN-CONTAINING PROTEIN"/>
    <property type="match status" value="1"/>
</dbReference>
<feature type="transmembrane region" description="Helical" evidence="6">
    <location>
        <begin position="90"/>
        <end position="110"/>
    </location>
</feature>
<feature type="transmembrane region" description="Helical" evidence="6">
    <location>
        <begin position="177"/>
        <end position="198"/>
    </location>
</feature>
<keyword evidence="3 6" id="KW-0812">Transmembrane</keyword>
<evidence type="ECO:0000313" key="8">
    <source>
        <dbReference type="EMBL" id="CAK8992866.1"/>
    </source>
</evidence>
<dbReference type="PANTHER" id="PTHR42920">
    <property type="entry name" value="OS03G0707200 PROTEIN-RELATED"/>
    <property type="match status" value="1"/>
</dbReference>
<sequence length="309" mass="32603">MLFGSNQVLIKTLETEDANTGAMDSFLCMSLRFGIAAIAMFFVAMSQRPRGVASTNAQNEGCILACGAELAVWLFLAFMLQAVGLQYTTASSGALLGSLTIVLVPLLSLLDGRRISQLTWGSVGLATMGTALFVGPNALQGAFCSFGDVLELGSAALFAVQMWRCEKLIRQVPEHQVVGLTCFQLALVAGFSLMCVLAEGTSMPGVLETVAQLAPGEWMSVVTMGLVTTAFCLWAESFALQNVDASVAALIYACEPIWGAIFAYLWRGETLEGPCAMCGAGLLLLASMAGVMASQTKASETFTLDRRGA</sequence>
<dbReference type="InterPro" id="IPR000620">
    <property type="entry name" value="EamA_dom"/>
</dbReference>
<evidence type="ECO:0000256" key="3">
    <source>
        <dbReference type="ARBA" id="ARBA00022692"/>
    </source>
</evidence>
<dbReference type="InterPro" id="IPR051258">
    <property type="entry name" value="Diverse_Substrate_Transporter"/>
</dbReference>
<feature type="transmembrane region" description="Helical" evidence="6">
    <location>
        <begin position="247"/>
        <end position="265"/>
    </location>
</feature>
<gene>
    <name evidence="8" type="ORF">SCF082_LOCUS3249</name>
</gene>
<evidence type="ECO:0000256" key="1">
    <source>
        <dbReference type="ARBA" id="ARBA00004651"/>
    </source>
</evidence>
<reference evidence="8 9" key="1">
    <citation type="submission" date="2024-02" db="EMBL/GenBank/DDBJ databases">
        <authorList>
            <person name="Chen Y."/>
            <person name="Shah S."/>
            <person name="Dougan E. K."/>
            <person name="Thang M."/>
            <person name="Chan C."/>
        </authorList>
    </citation>
    <scope>NUCLEOTIDE SEQUENCE [LARGE SCALE GENOMIC DNA]</scope>
</reference>
<dbReference type="InterPro" id="IPR037185">
    <property type="entry name" value="EmrE-like"/>
</dbReference>
<feature type="transmembrane region" description="Helical" evidence="6">
    <location>
        <begin position="20"/>
        <end position="43"/>
    </location>
</feature>
<dbReference type="EMBL" id="CAXAMM010001658">
    <property type="protein sequence ID" value="CAK8992866.1"/>
    <property type="molecule type" value="Genomic_DNA"/>
</dbReference>
<organism evidence="8 9">
    <name type="scientific">Durusdinium trenchii</name>
    <dbReference type="NCBI Taxonomy" id="1381693"/>
    <lineage>
        <taxon>Eukaryota</taxon>
        <taxon>Sar</taxon>
        <taxon>Alveolata</taxon>
        <taxon>Dinophyceae</taxon>
        <taxon>Suessiales</taxon>
        <taxon>Symbiodiniaceae</taxon>
        <taxon>Durusdinium</taxon>
    </lineage>
</organism>
<dbReference type="Proteomes" id="UP001642464">
    <property type="component" value="Unassembled WGS sequence"/>
</dbReference>
<keyword evidence="4 6" id="KW-1133">Transmembrane helix</keyword>
<evidence type="ECO:0000259" key="7">
    <source>
        <dbReference type="Pfam" id="PF00892"/>
    </source>
</evidence>
<comment type="subcellular location">
    <subcellularLocation>
        <location evidence="1">Cell membrane</location>
        <topology evidence="1">Multi-pass membrane protein</topology>
    </subcellularLocation>
</comment>
<evidence type="ECO:0000313" key="9">
    <source>
        <dbReference type="Proteomes" id="UP001642464"/>
    </source>
</evidence>
<keyword evidence="5 6" id="KW-0472">Membrane</keyword>
<dbReference type="SUPFAM" id="SSF103481">
    <property type="entry name" value="Multidrug resistance efflux transporter EmrE"/>
    <property type="match status" value="2"/>
</dbReference>
<feature type="transmembrane region" description="Helical" evidence="6">
    <location>
        <begin position="63"/>
        <end position="84"/>
    </location>
</feature>
<feature type="transmembrane region" description="Helical" evidence="6">
    <location>
        <begin position="218"/>
        <end position="235"/>
    </location>
</feature>
<comment type="caution">
    <text evidence="8">The sequence shown here is derived from an EMBL/GenBank/DDBJ whole genome shotgun (WGS) entry which is preliminary data.</text>
</comment>
<evidence type="ECO:0000256" key="5">
    <source>
        <dbReference type="ARBA" id="ARBA00023136"/>
    </source>
</evidence>
<evidence type="ECO:0000256" key="6">
    <source>
        <dbReference type="SAM" id="Phobius"/>
    </source>
</evidence>
<evidence type="ECO:0000256" key="4">
    <source>
        <dbReference type="ARBA" id="ARBA00022989"/>
    </source>
</evidence>
<feature type="domain" description="EamA" evidence="7">
    <location>
        <begin position="147"/>
        <end position="286"/>
    </location>
</feature>
<feature type="domain" description="EamA" evidence="7">
    <location>
        <begin position="23"/>
        <end position="134"/>
    </location>
</feature>
<evidence type="ECO:0000256" key="2">
    <source>
        <dbReference type="ARBA" id="ARBA00022475"/>
    </source>
</evidence>
<dbReference type="Pfam" id="PF00892">
    <property type="entry name" value="EamA"/>
    <property type="match status" value="2"/>
</dbReference>
<proteinExistence type="predicted"/>
<protein>
    <submittedName>
        <fullName evidence="8">EamA domain-containing protein</fullName>
    </submittedName>
</protein>